<keyword evidence="3 4" id="KW-0804">Transcription</keyword>
<dbReference type="GO" id="GO:0003746">
    <property type="term" value="F:translation elongation factor activity"/>
    <property type="evidence" value="ECO:0007669"/>
    <property type="project" value="UniProtKB-KW"/>
</dbReference>
<dbReference type="InterPro" id="IPR001437">
    <property type="entry name" value="Tscrpt_elong_fac_GreA/B_C"/>
</dbReference>
<dbReference type="RefSeq" id="WP_162309995.1">
    <property type="nucleotide sequence ID" value="NZ_JACHGU010000002.1"/>
</dbReference>
<organism evidence="7 8">
    <name type="scientific">Pseudoxanthomonas broegbernensis</name>
    <dbReference type="NCBI Taxonomy" id="83619"/>
    <lineage>
        <taxon>Bacteria</taxon>
        <taxon>Pseudomonadati</taxon>
        <taxon>Pseudomonadota</taxon>
        <taxon>Gammaproteobacteria</taxon>
        <taxon>Lysobacterales</taxon>
        <taxon>Lysobacteraceae</taxon>
        <taxon>Pseudoxanthomonas</taxon>
    </lineage>
</organism>
<dbReference type="FunFam" id="1.10.287.180:FF:000001">
    <property type="entry name" value="Transcription elongation factor GreA"/>
    <property type="match status" value="1"/>
</dbReference>
<keyword evidence="2 4" id="KW-0238">DNA-binding</keyword>
<evidence type="ECO:0000313" key="8">
    <source>
        <dbReference type="Proteomes" id="UP000462066"/>
    </source>
</evidence>
<dbReference type="InterPro" id="IPR036953">
    <property type="entry name" value="GreA/GreB_C_sf"/>
</dbReference>
<evidence type="ECO:0000256" key="4">
    <source>
        <dbReference type="HAMAP-Rule" id="MF_00930"/>
    </source>
</evidence>
<evidence type="ECO:0000256" key="2">
    <source>
        <dbReference type="ARBA" id="ARBA00023125"/>
    </source>
</evidence>
<dbReference type="PANTHER" id="PTHR30437">
    <property type="entry name" value="TRANSCRIPTION ELONGATION FACTOR GREA"/>
    <property type="match status" value="1"/>
</dbReference>
<name>A0A7V8GPC8_9GAMM</name>
<dbReference type="NCBIfam" id="TIGR01461">
    <property type="entry name" value="greB"/>
    <property type="match status" value="1"/>
</dbReference>
<evidence type="ECO:0000259" key="6">
    <source>
        <dbReference type="Pfam" id="PF03449"/>
    </source>
</evidence>
<dbReference type="HAMAP" id="MF_00105">
    <property type="entry name" value="GreA_GreB"/>
    <property type="match status" value="1"/>
</dbReference>
<dbReference type="Pfam" id="PF01272">
    <property type="entry name" value="GreA_GreB"/>
    <property type="match status" value="1"/>
</dbReference>
<sequence length="168" mass="18941">MSRWRPPPERSTALITRDGHARLKAELDELWRLRRPEVVKALAAAAAEGDRSENAEYTYRKKQLGEIDRRVRYLSKRVPALRVVERAPSDPAAVFFGAWVELERVDDGRLARYRIVGPDETDAAAGWISIDSPLARALLKKRVDDEIEAQLPGGPVRFAVVDIAYPDP</sequence>
<reference evidence="7 8" key="1">
    <citation type="submission" date="2017-10" db="EMBL/GenBank/DDBJ databases">
        <title>Whole genome sequencing of Pseudoxanthomonas broegbernensis DSM 12573(T).</title>
        <authorList>
            <person name="Kumar S."/>
            <person name="Bansal K."/>
            <person name="Kaur A."/>
            <person name="Patil P."/>
            <person name="Sharma S."/>
            <person name="Patil P.B."/>
        </authorList>
    </citation>
    <scope>NUCLEOTIDE SEQUENCE [LARGE SCALE GENOMIC DNA]</scope>
    <source>
        <strain evidence="7 8">DSM 12573</strain>
    </source>
</reference>
<dbReference type="EMBL" id="MWIP01000002">
    <property type="protein sequence ID" value="KAF1687668.1"/>
    <property type="molecule type" value="Genomic_DNA"/>
</dbReference>
<proteinExistence type="inferred from homology"/>
<dbReference type="Pfam" id="PF03449">
    <property type="entry name" value="GreA_GreB_N"/>
    <property type="match status" value="1"/>
</dbReference>
<dbReference type="Gene3D" id="3.10.50.30">
    <property type="entry name" value="Transcription elongation factor, GreA/GreB, C-terminal domain"/>
    <property type="match status" value="1"/>
</dbReference>
<keyword evidence="7" id="KW-0251">Elongation factor</keyword>
<feature type="domain" description="Transcription elongation factor GreA/GreB N-terminal" evidence="6">
    <location>
        <begin position="14"/>
        <end position="82"/>
    </location>
</feature>
<dbReference type="PIRSF" id="PIRSF006092">
    <property type="entry name" value="GreA_GreB"/>
    <property type="match status" value="1"/>
</dbReference>
<comment type="caution">
    <text evidence="7">The sequence shown here is derived from an EMBL/GenBank/DDBJ whole genome shotgun (WGS) entry which is preliminary data.</text>
</comment>
<keyword evidence="8" id="KW-1185">Reference proteome</keyword>
<keyword evidence="1 4" id="KW-0805">Transcription regulation</keyword>
<dbReference type="HAMAP" id="MF_00930">
    <property type="entry name" value="GreB"/>
    <property type="match status" value="1"/>
</dbReference>
<dbReference type="Proteomes" id="UP000462066">
    <property type="component" value="Unassembled WGS sequence"/>
</dbReference>
<dbReference type="GO" id="GO:0032784">
    <property type="term" value="P:regulation of DNA-templated transcription elongation"/>
    <property type="evidence" value="ECO:0007669"/>
    <property type="project" value="UniProtKB-UniRule"/>
</dbReference>
<dbReference type="GO" id="GO:0070063">
    <property type="term" value="F:RNA polymerase binding"/>
    <property type="evidence" value="ECO:0007669"/>
    <property type="project" value="InterPro"/>
</dbReference>
<dbReference type="InterPro" id="IPR022691">
    <property type="entry name" value="Tscrpt_elong_fac_GreA/B_N"/>
</dbReference>
<evidence type="ECO:0000256" key="3">
    <source>
        <dbReference type="ARBA" id="ARBA00023163"/>
    </source>
</evidence>
<dbReference type="InterPro" id="IPR018151">
    <property type="entry name" value="TF_GreA/GreB_CS"/>
</dbReference>
<dbReference type="InterPro" id="IPR006358">
    <property type="entry name" value="Tscrpt_elong_fac_GreB"/>
</dbReference>
<dbReference type="PANTHER" id="PTHR30437:SF6">
    <property type="entry name" value="TRANSCRIPTION ELONGATION FACTOR GREB"/>
    <property type="match status" value="1"/>
</dbReference>
<evidence type="ECO:0000313" key="7">
    <source>
        <dbReference type="EMBL" id="KAF1687668.1"/>
    </source>
</evidence>
<dbReference type="InterPro" id="IPR036805">
    <property type="entry name" value="Tscrpt_elong_fac_GreA/B_N_sf"/>
</dbReference>
<dbReference type="GO" id="GO:0003677">
    <property type="term" value="F:DNA binding"/>
    <property type="evidence" value="ECO:0007669"/>
    <property type="project" value="UniProtKB-UniRule"/>
</dbReference>
<dbReference type="FunFam" id="3.10.50.30:FF:000001">
    <property type="entry name" value="Transcription elongation factor GreA"/>
    <property type="match status" value="1"/>
</dbReference>
<dbReference type="NCBIfam" id="NF002506">
    <property type="entry name" value="PRK01885.1"/>
    <property type="match status" value="1"/>
</dbReference>
<comment type="function">
    <text evidence="4">Necessary for efficient RNA polymerase transcription elongation past template-encoded arresting sites. The arresting sites in DNA have the property of trapping a certain fraction of elongating RNA polymerases that pass through, resulting in locked ternary complexes. Cleavage of the nascent transcript by cleavage factors such as GreA or GreB allows the resumption of elongation from the new 3'terminus. GreB releases sequences of up to 9 nucleotides in length.</text>
</comment>
<dbReference type="SUPFAM" id="SSF46557">
    <property type="entry name" value="GreA transcript cleavage protein, N-terminal domain"/>
    <property type="match status" value="1"/>
</dbReference>
<dbReference type="PROSITE" id="PS00830">
    <property type="entry name" value="GREAB_2"/>
    <property type="match status" value="1"/>
</dbReference>
<evidence type="ECO:0000256" key="1">
    <source>
        <dbReference type="ARBA" id="ARBA00023015"/>
    </source>
</evidence>
<accession>A0A7V8GPC8</accession>
<dbReference type="InterPro" id="IPR028624">
    <property type="entry name" value="Tscrpt_elong_fac_GreA/B"/>
</dbReference>
<keyword evidence="7" id="KW-0648">Protein biosynthesis</keyword>
<feature type="domain" description="Transcription elongation factor GreA/GreB C-terminal" evidence="5">
    <location>
        <begin position="93"/>
        <end position="165"/>
    </location>
</feature>
<comment type="similarity">
    <text evidence="4">Belongs to the GreA/GreB family. GreB subfamily.</text>
</comment>
<dbReference type="GO" id="GO:0006354">
    <property type="term" value="P:DNA-templated transcription elongation"/>
    <property type="evidence" value="ECO:0007669"/>
    <property type="project" value="TreeGrafter"/>
</dbReference>
<dbReference type="AlphaFoldDB" id="A0A7V8GPC8"/>
<evidence type="ECO:0000259" key="5">
    <source>
        <dbReference type="Pfam" id="PF01272"/>
    </source>
</evidence>
<dbReference type="InterPro" id="IPR023459">
    <property type="entry name" value="Tscrpt_elong_fac_GreA/B_fam"/>
</dbReference>
<dbReference type="PROSITE" id="PS00829">
    <property type="entry name" value="GREAB_1"/>
    <property type="match status" value="1"/>
</dbReference>
<gene>
    <name evidence="4" type="primary">greB</name>
    <name evidence="7" type="ORF">B1992_03140</name>
</gene>
<dbReference type="Gene3D" id="1.10.287.180">
    <property type="entry name" value="Transcription elongation factor, GreA/GreB, N-terminal domain"/>
    <property type="match status" value="1"/>
</dbReference>
<protein>
    <recommendedName>
        <fullName evidence="4">Transcription elongation factor GreB</fullName>
    </recommendedName>
    <alternativeName>
        <fullName evidence="4">Transcript cleavage factor GreB</fullName>
    </alternativeName>
</protein>
<dbReference type="SUPFAM" id="SSF54534">
    <property type="entry name" value="FKBP-like"/>
    <property type="match status" value="1"/>
</dbReference>